<keyword evidence="1" id="KW-0175">Coiled coil</keyword>
<protein>
    <submittedName>
        <fullName evidence="3">Uncharacterized protein</fullName>
    </submittedName>
</protein>
<feature type="coiled-coil region" evidence="1">
    <location>
        <begin position="151"/>
        <end position="280"/>
    </location>
</feature>
<feature type="coiled-coil region" evidence="1">
    <location>
        <begin position="568"/>
        <end position="595"/>
    </location>
</feature>
<sequence>MEKADADFIHQLFQENNELRAKYNTRQREVRPVETERAGKLYNKTVQCEAAEEEIRQLKIRLETESKPTSRPTVREDRSQKVMLASRVEALVTDLVWDPGSNSDSRRPCPKSKVHGIGRRLQPWSAELFVWSYVVYVVAGTPTTPGTVRDLDEAMFSIEKKTAEVKALKEDLATVQGLYEDERRKHEVTTLSLTDAQEELTDLRQFRANALREAEIAAADSDPPAGRSEVVPDDVLTLTRQLKMSEATCEQLRKQIISIAIEANRKHNEQQNQLQGVEALISGVRGEYDEFIQITKLENDSYRSTQQAEYDALRKEFDGHKLQQFDEKKRIMAEYQSQFDEYRITSEFLFNAEMGKLEDEMMSLSGRYEQEILYVIQAKDKFYADMMVAKDAKIMSLIEGSDLQNLMQKHEMDMSNLRKEHVREVERVKSDQESEQKNFIALLQRQNLSLESKCDKLQAHMKTLEIKIKELLSTIDSKNKTISEREETRIKSEAEFQTRLDESVAKINALSREKEHLRHKVIRLNLDAKGDGQNSIENMLKRLARETNDLRFDYEETGVKYDHVLSENQILTKRLKEVENLVQFLEKELSRRTDEYQGMTRTFEEFLTRRVAQSKKDRKARLLRLYGTKKAKTAEKDINDEDDDVTLTPKIKTVGNLKKITKAQIPDVGDGGPAVPSETVIAAERQAELQKGLAYLRRFKTLSRAFANGDFRALPGIENPHPTDALPGPWQKTALYSKLDDANLAMARFYGGGPAAEDTNKPTLYNGPDALKASNTIEFWNPKVVTRGKRKLSIFSINGGLTLLMHQLKPLKGGDLKVYSEKNAMPTGEAAAAAGTPGSAKHTSKLSDKFSIYFFSPGRPPRTHLAPSALALRIPAHITSSTQALAQVRDHVYVGARNMDCYIHATGGHVRRCRDSAAYAESARNGAISVRAGREAGRAGQEQPALPSSLLAPGTDSSLDYVPRPQGKVAHMMDSRRLRRP</sequence>
<dbReference type="OrthoDB" id="5547502at2759"/>
<keyword evidence="4" id="KW-1185">Reference proteome</keyword>
<dbReference type="AlphaFoldDB" id="A0A4V1ISE0"/>
<reference evidence="4" key="1">
    <citation type="journal article" date="2018" name="Nat. Microbiol.">
        <title>Leveraging single-cell genomics to expand the fungal tree of life.</title>
        <authorList>
            <person name="Ahrendt S.R."/>
            <person name="Quandt C.A."/>
            <person name="Ciobanu D."/>
            <person name="Clum A."/>
            <person name="Salamov A."/>
            <person name="Andreopoulos B."/>
            <person name="Cheng J.F."/>
            <person name="Woyke T."/>
            <person name="Pelin A."/>
            <person name="Henrissat B."/>
            <person name="Reynolds N.K."/>
            <person name="Benny G.L."/>
            <person name="Smith M.E."/>
            <person name="James T.Y."/>
            <person name="Grigoriev I.V."/>
        </authorList>
    </citation>
    <scope>NUCLEOTIDE SEQUENCE [LARGE SCALE GENOMIC DNA]</scope>
</reference>
<dbReference type="EMBL" id="KZ994323">
    <property type="protein sequence ID" value="RKO93227.1"/>
    <property type="molecule type" value="Genomic_DNA"/>
</dbReference>
<dbReference type="Proteomes" id="UP000269721">
    <property type="component" value="Unassembled WGS sequence"/>
</dbReference>
<feature type="coiled-coil region" evidence="1">
    <location>
        <begin position="9"/>
        <end position="61"/>
    </location>
</feature>
<accession>A0A4V1ISE0</accession>
<gene>
    <name evidence="3" type="ORF">BDK51DRAFT_42737</name>
</gene>
<evidence type="ECO:0000313" key="3">
    <source>
        <dbReference type="EMBL" id="RKO93227.1"/>
    </source>
</evidence>
<proteinExistence type="predicted"/>
<evidence type="ECO:0000256" key="2">
    <source>
        <dbReference type="SAM" id="MobiDB-lite"/>
    </source>
</evidence>
<evidence type="ECO:0000313" key="4">
    <source>
        <dbReference type="Proteomes" id="UP000269721"/>
    </source>
</evidence>
<organism evidence="3 4">
    <name type="scientific">Blyttiomyces helicus</name>
    <dbReference type="NCBI Taxonomy" id="388810"/>
    <lineage>
        <taxon>Eukaryota</taxon>
        <taxon>Fungi</taxon>
        <taxon>Fungi incertae sedis</taxon>
        <taxon>Chytridiomycota</taxon>
        <taxon>Chytridiomycota incertae sedis</taxon>
        <taxon>Chytridiomycetes</taxon>
        <taxon>Chytridiomycetes incertae sedis</taxon>
        <taxon>Blyttiomyces</taxon>
    </lineage>
</organism>
<evidence type="ECO:0000256" key="1">
    <source>
        <dbReference type="SAM" id="Coils"/>
    </source>
</evidence>
<feature type="region of interest" description="Disordered" evidence="2">
    <location>
        <begin position="933"/>
        <end position="968"/>
    </location>
</feature>
<name>A0A4V1ISE0_9FUNG</name>
<feature type="coiled-coil region" evidence="1">
    <location>
        <begin position="400"/>
        <end position="527"/>
    </location>
</feature>